<dbReference type="AlphaFoldDB" id="A0A8H3G851"/>
<comment type="caution">
    <text evidence="1">The sequence shown here is derived from an EMBL/GenBank/DDBJ whole genome shotgun (WGS) entry which is preliminary data.</text>
</comment>
<evidence type="ECO:0000313" key="2">
    <source>
        <dbReference type="Proteomes" id="UP000664521"/>
    </source>
</evidence>
<dbReference type="OrthoDB" id="2157530at2759"/>
<dbReference type="Proteomes" id="UP000664521">
    <property type="component" value="Unassembled WGS sequence"/>
</dbReference>
<organism evidence="1 2">
    <name type="scientific">Heterodermia speciosa</name>
    <dbReference type="NCBI Taxonomy" id="116794"/>
    <lineage>
        <taxon>Eukaryota</taxon>
        <taxon>Fungi</taxon>
        <taxon>Dikarya</taxon>
        <taxon>Ascomycota</taxon>
        <taxon>Pezizomycotina</taxon>
        <taxon>Lecanoromycetes</taxon>
        <taxon>OSLEUM clade</taxon>
        <taxon>Lecanoromycetidae</taxon>
        <taxon>Caliciales</taxon>
        <taxon>Physciaceae</taxon>
        <taxon>Heterodermia</taxon>
    </lineage>
</organism>
<sequence>MGQIEASPLQRYNRYEYEQLAIENRLCDIALCNETTLVVRGLWVQEVAHIESNRVSSKDGLDLYCFLNTFRDWNYAAWVQREFPRGREPTFRDHINDFWGTIRMTKGSQAIEEHVDKKYDAGEGWHWHFRKMCAEETIGDSQPEDPFDSDDELCEDDEVLDPENPSLYSQWARDVMFPQGALQPVVGRAFGFTETNHLGLFPYDTQKNDDTCLLSGIQIPFVLRKNDRPGAYKLIGACYIHESIDWARFENDESRAQLQWISLE</sequence>
<gene>
    <name evidence="1" type="ORF">HETSPECPRED_009383</name>
</gene>
<keyword evidence="2" id="KW-1185">Reference proteome</keyword>
<proteinExistence type="predicted"/>
<accession>A0A8H3G851</accession>
<evidence type="ECO:0000313" key="1">
    <source>
        <dbReference type="EMBL" id="CAF9934858.1"/>
    </source>
</evidence>
<reference evidence="1" key="1">
    <citation type="submission" date="2021-03" db="EMBL/GenBank/DDBJ databases">
        <authorList>
            <person name="Tagirdzhanova G."/>
        </authorList>
    </citation>
    <scope>NUCLEOTIDE SEQUENCE</scope>
</reference>
<dbReference type="EMBL" id="CAJPDS010000078">
    <property type="protein sequence ID" value="CAF9934858.1"/>
    <property type="molecule type" value="Genomic_DNA"/>
</dbReference>
<protein>
    <submittedName>
        <fullName evidence="1">Uncharacterized protein</fullName>
    </submittedName>
</protein>
<name>A0A8H3G851_9LECA</name>